<evidence type="ECO:0000313" key="4">
    <source>
        <dbReference type="EMBL" id="EDW37813.1"/>
    </source>
</evidence>
<evidence type="ECO:0000256" key="2">
    <source>
        <dbReference type="PROSITE-ProRule" id="PRU00504"/>
    </source>
</evidence>
<dbReference type="Pfam" id="PF01436">
    <property type="entry name" value="NHL"/>
    <property type="match status" value="1"/>
</dbReference>
<gene>
    <name evidence="4" type="primary">Dper\GL20868</name>
    <name evidence="4" type="ORF">Dper_GL20868</name>
</gene>
<reference evidence="4 5" key="1">
    <citation type="journal article" date="2007" name="Nature">
        <title>Evolution of genes and genomes on the Drosophila phylogeny.</title>
        <authorList>
            <consortium name="Drosophila 12 Genomes Consortium"/>
            <person name="Clark A.G."/>
            <person name="Eisen M.B."/>
            <person name="Smith D.R."/>
            <person name="Bergman C.M."/>
            <person name="Oliver B."/>
            <person name="Markow T.A."/>
            <person name="Kaufman T.C."/>
            <person name="Kellis M."/>
            <person name="Gelbart W."/>
            <person name="Iyer V.N."/>
            <person name="Pollard D.A."/>
            <person name="Sackton T.B."/>
            <person name="Larracuente A.M."/>
            <person name="Singh N.D."/>
            <person name="Abad J.P."/>
            <person name="Abt D.N."/>
            <person name="Adryan B."/>
            <person name="Aguade M."/>
            <person name="Akashi H."/>
            <person name="Anderson W.W."/>
            <person name="Aquadro C.F."/>
            <person name="Ardell D.H."/>
            <person name="Arguello R."/>
            <person name="Artieri C.G."/>
            <person name="Barbash D.A."/>
            <person name="Barker D."/>
            <person name="Barsanti P."/>
            <person name="Batterham P."/>
            <person name="Batzoglou S."/>
            <person name="Begun D."/>
            <person name="Bhutkar A."/>
            <person name="Blanco E."/>
            <person name="Bosak S.A."/>
            <person name="Bradley R.K."/>
            <person name="Brand A.D."/>
            <person name="Brent M.R."/>
            <person name="Brooks A.N."/>
            <person name="Brown R.H."/>
            <person name="Butlin R.K."/>
            <person name="Caggese C."/>
            <person name="Calvi B.R."/>
            <person name="Bernardo de Carvalho A."/>
            <person name="Caspi A."/>
            <person name="Castrezana S."/>
            <person name="Celniker S.E."/>
            <person name="Chang J.L."/>
            <person name="Chapple C."/>
            <person name="Chatterji S."/>
            <person name="Chinwalla A."/>
            <person name="Civetta A."/>
            <person name="Clifton S.W."/>
            <person name="Comeron J.M."/>
            <person name="Costello J.C."/>
            <person name="Coyne J.A."/>
            <person name="Daub J."/>
            <person name="David R.G."/>
            <person name="Delcher A.L."/>
            <person name="Delehaunty K."/>
            <person name="Do C.B."/>
            <person name="Ebling H."/>
            <person name="Edwards K."/>
            <person name="Eickbush T."/>
            <person name="Evans J.D."/>
            <person name="Filipski A."/>
            <person name="Findeiss S."/>
            <person name="Freyhult E."/>
            <person name="Fulton L."/>
            <person name="Fulton R."/>
            <person name="Garcia A.C."/>
            <person name="Gardiner A."/>
            <person name="Garfield D.A."/>
            <person name="Garvin B.E."/>
            <person name="Gibson G."/>
            <person name="Gilbert D."/>
            <person name="Gnerre S."/>
            <person name="Godfrey J."/>
            <person name="Good R."/>
            <person name="Gotea V."/>
            <person name="Gravely B."/>
            <person name="Greenberg A.J."/>
            <person name="Griffiths-Jones S."/>
            <person name="Gross S."/>
            <person name="Guigo R."/>
            <person name="Gustafson E.A."/>
            <person name="Haerty W."/>
            <person name="Hahn M.W."/>
            <person name="Halligan D.L."/>
            <person name="Halpern A.L."/>
            <person name="Halter G.M."/>
            <person name="Han M.V."/>
            <person name="Heger A."/>
            <person name="Hillier L."/>
            <person name="Hinrichs A.S."/>
            <person name="Holmes I."/>
            <person name="Hoskins R.A."/>
            <person name="Hubisz M.J."/>
            <person name="Hultmark D."/>
            <person name="Huntley M.A."/>
            <person name="Jaffe D.B."/>
            <person name="Jagadeeshan S."/>
            <person name="Jeck W.R."/>
            <person name="Johnson J."/>
            <person name="Jones C.D."/>
            <person name="Jordan W.C."/>
            <person name="Karpen G.H."/>
            <person name="Kataoka E."/>
            <person name="Keightley P.D."/>
            <person name="Kheradpour P."/>
            <person name="Kirkness E.F."/>
            <person name="Koerich L.B."/>
            <person name="Kristiansen K."/>
            <person name="Kudrna D."/>
            <person name="Kulathinal R.J."/>
            <person name="Kumar S."/>
            <person name="Kwok R."/>
            <person name="Lander E."/>
            <person name="Langley C.H."/>
            <person name="Lapoint R."/>
            <person name="Lazzaro B.P."/>
            <person name="Lee S.J."/>
            <person name="Levesque L."/>
            <person name="Li R."/>
            <person name="Lin C.F."/>
            <person name="Lin M.F."/>
            <person name="Lindblad-Toh K."/>
            <person name="Llopart A."/>
            <person name="Long M."/>
            <person name="Low L."/>
            <person name="Lozovsky E."/>
            <person name="Lu J."/>
            <person name="Luo M."/>
            <person name="Machado C.A."/>
            <person name="Makalowski W."/>
            <person name="Marzo M."/>
            <person name="Matsuda M."/>
            <person name="Matzkin L."/>
            <person name="McAllister B."/>
            <person name="McBride C.S."/>
            <person name="McKernan B."/>
            <person name="McKernan K."/>
            <person name="Mendez-Lago M."/>
            <person name="Minx P."/>
            <person name="Mollenhauer M.U."/>
            <person name="Montooth K."/>
            <person name="Mount S.M."/>
            <person name="Mu X."/>
            <person name="Myers E."/>
            <person name="Negre B."/>
            <person name="Newfeld S."/>
            <person name="Nielsen R."/>
            <person name="Noor M.A."/>
            <person name="O'Grady P."/>
            <person name="Pachter L."/>
            <person name="Papaceit M."/>
            <person name="Parisi M.J."/>
            <person name="Parisi M."/>
            <person name="Parts L."/>
            <person name="Pedersen J.S."/>
            <person name="Pesole G."/>
            <person name="Phillippy A.M."/>
            <person name="Ponting C.P."/>
            <person name="Pop M."/>
            <person name="Porcelli D."/>
            <person name="Powell J.R."/>
            <person name="Prohaska S."/>
            <person name="Pruitt K."/>
            <person name="Puig M."/>
            <person name="Quesneville H."/>
            <person name="Ram K.R."/>
            <person name="Rand D."/>
            <person name="Rasmussen M.D."/>
            <person name="Reed L.K."/>
            <person name="Reenan R."/>
            <person name="Reily A."/>
            <person name="Remington K.A."/>
            <person name="Rieger T.T."/>
            <person name="Ritchie M.G."/>
            <person name="Robin C."/>
            <person name="Rogers Y.H."/>
            <person name="Rohde C."/>
            <person name="Rozas J."/>
            <person name="Rubenfield M.J."/>
            <person name="Ruiz A."/>
            <person name="Russo S."/>
            <person name="Salzberg S.L."/>
            <person name="Sanchez-Gracia A."/>
            <person name="Saranga D.J."/>
            <person name="Sato H."/>
            <person name="Schaeffer S.W."/>
            <person name="Schatz M.C."/>
            <person name="Schlenke T."/>
            <person name="Schwartz R."/>
            <person name="Segarra C."/>
            <person name="Singh R.S."/>
            <person name="Sirot L."/>
            <person name="Sirota M."/>
            <person name="Sisneros N.B."/>
            <person name="Smith C.D."/>
            <person name="Smith T.F."/>
            <person name="Spieth J."/>
            <person name="Stage D.E."/>
            <person name="Stark A."/>
            <person name="Stephan W."/>
            <person name="Strausberg R.L."/>
            <person name="Strempel S."/>
            <person name="Sturgill D."/>
            <person name="Sutton G."/>
            <person name="Sutton G.G."/>
            <person name="Tao W."/>
            <person name="Teichmann S."/>
            <person name="Tobari Y.N."/>
            <person name="Tomimura Y."/>
            <person name="Tsolas J.M."/>
            <person name="Valente V.L."/>
            <person name="Venter E."/>
            <person name="Venter J.C."/>
            <person name="Vicario S."/>
            <person name="Vieira F.G."/>
            <person name="Vilella A.J."/>
            <person name="Villasante A."/>
            <person name="Walenz B."/>
            <person name="Wang J."/>
            <person name="Wasserman M."/>
            <person name="Watts T."/>
            <person name="Wilson D."/>
            <person name="Wilson R.K."/>
            <person name="Wing R.A."/>
            <person name="Wolfner M.F."/>
            <person name="Wong A."/>
            <person name="Wong G.K."/>
            <person name="Wu C.I."/>
            <person name="Wu G."/>
            <person name="Yamamoto D."/>
            <person name="Yang H.P."/>
            <person name="Yang S.P."/>
            <person name="Yorke J.A."/>
            <person name="Yoshida K."/>
            <person name="Zdobnov E."/>
            <person name="Zhang P."/>
            <person name="Zhang Y."/>
            <person name="Zimin A.V."/>
            <person name="Baldwin J."/>
            <person name="Abdouelleil A."/>
            <person name="Abdulkadir J."/>
            <person name="Abebe A."/>
            <person name="Abera B."/>
            <person name="Abreu J."/>
            <person name="Acer S.C."/>
            <person name="Aftuck L."/>
            <person name="Alexander A."/>
            <person name="An P."/>
            <person name="Anderson E."/>
            <person name="Anderson S."/>
            <person name="Arachi H."/>
            <person name="Azer M."/>
            <person name="Bachantsang P."/>
            <person name="Barry A."/>
            <person name="Bayul T."/>
            <person name="Berlin A."/>
            <person name="Bessette D."/>
            <person name="Bloom T."/>
            <person name="Blye J."/>
            <person name="Boguslavskiy L."/>
            <person name="Bonnet C."/>
            <person name="Boukhgalter B."/>
            <person name="Bourzgui I."/>
            <person name="Brown A."/>
            <person name="Cahill P."/>
            <person name="Channer S."/>
            <person name="Cheshatsang Y."/>
            <person name="Chuda L."/>
            <person name="Citroen M."/>
            <person name="Collymore A."/>
            <person name="Cooke P."/>
            <person name="Costello M."/>
            <person name="D'Aco K."/>
            <person name="Daza R."/>
            <person name="De Haan G."/>
            <person name="DeGray S."/>
            <person name="DeMaso C."/>
            <person name="Dhargay N."/>
            <person name="Dooley K."/>
            <person name="Dooley E."/>
            <person name="Doricent M."/>
            <person name="Dorje P."/>
            <person name="Dorjee K."/>
            <person name="Dupes A."/>
            <person name="Elong R."/>
            <person name="Falk J."/>
            <person name="Farina A."/>
            <person name="Faro S."/>
            <person name="Ferguson D."/>
            <person name="Fisher S."/>
            <person name="Foley C.D."/>
            <person name="Franke A."/>
            <person name="Friedrich D."/>
            <person name="Gadbois L."/>
            <person name="Gearin G."/>
            <person name="Gearin C.R."/>
            <person name="Giannoukos G."/>
            <person name="Goode T."/>
            <person name="Graham J."/>
            <person name="Grandbois E."/>
            <person name="Grewal S."/>
            <person name="Gyaltsen K."/>
            <person name="Hafez N."/>
            <person name="Hagos B."/>
            <person name="Hall J."/>
            <person name="Henson C."/>
            <person name="Hollinger A."/>
            <person name="Honan T."/>
            <person name="Huard M.D."/>
            <person name="Hughes L."/>
            <person name="Hurhula B."/>
            <person name="Husby M.E."/>
            <person name="Kamat A."/>
            <person name="Kanga B."/>
            <person name="Kashin S."/>
            <person name="Khazanovich D."/>
            <person name="Kisner P."/>
            <person name="Lance K."/>
            <person name="Lara M."/>
            <person name="Lee W."/>
            <person name="Lennon N."/>
            <person name="Letendre F."/>
            <person name="LeVine R."/>
            <person name="Lipovsky A."/>
            <person name="Liu X."/>
            <person name="Liu J."/>
            <person name="Liu S."/>
            <person name="Lokyitsang T."/>
            <person name="Lokyitsang Y."/>
            <person name="Lubonja R."/>
            <person name="Lui A."/>
            <person name="MacDonald P."/>
            <person name="Magnisalis V."/>
            <person name="Maru K."/>
            <person name="Matthews C."/>
            <person name="McCusker W."/>
            <person name="McDonough S."/>
            <person name="Mehta T."/>
            <person name="Meldrim J."/>
            <person name="Meneus L."/>
            <person name="Mihai O."/>
            <person name="Mihalev A."/>
            <person name="Mihova T."/>
            <person name="Mittelman R."/>
            <person name="Mlenga V."/>
            <person name="Montmayeur A."/>
            <person name="Mulrain L."/>
            <person name="Navidi A."/>
            <person name="Naylor J."/>
            <person name="Negash T."/>
            <person name="Nguyen T."/>
            <person name="Nguyen N."/>
            <person name="Nicol R."/>
            <person name="Norbu C."/>
            <person name="Norbu N."/>
            <person name="Novod N."/>
            <person name="O'Neill B."/>
            <person name="Osman S."/>
            <person name="Markiewicz E."/>
            <person name="Oyono O.L."/>
            <person name="Patti C."/>
            <person name="Phunkhang P."/>
            <person name="Pierre F."/>
            <person name="Priest M."/>
            <person name="Raghuraman S."/>
            <person name="Rege F."/>
            <person name="Reyes R."/>
            <person name="Rise C."/>
            <person name="Rogov P."/>
            <person name="Ross K."/>
            <person name="Ryan E."/>
            <person name="Settipalli S."/>
            <person name="Shea T."/>
            <person name="Sherpa N."/>
            <person name="Shi L."/>
            <person name="Shih D."/>
            <person name="Sparrow T."/>
            <person name="Spaulding J."/>
            <person name="Stalker J."/>
            <person name="Stange-Thomann N."/>
            <person name="Stavropoulos S."/>
            <person name="Stone C."/>
            <person name="Strader C."/>
            <person name="Tesfaye S."/>
            <person name="Thomson T."/>
            <person name="Thoulutsang Y."/>
            <person name="Thoulutsang D."/>
            <person name="Topham K."/>
            <person name="Topping I."/>
            <person name="Tsamla T."/>
            <person name="Vassiliev H."/>
            <person name="Vo A."/>
            <person name="Wangchuk T."/>
            <person name="Wangdi T."/>
            <person name="Weiand M."/>
            <person name="Wilkinson J."/>
            <person name="Wilson A."/>
            <person name="Yadav S."/>
            <person name="Young G."/>
            <person name="Yu Q."/>
            <person name="Zembek L."/>
            <person name="Zhong D."/>
            <person name="Zimmer A."/>
            <person name="Zwirko Z."/>
            <person name="Jaffe D.B."/>
            <person name="Alvarez P."/>
            <person name="Brockman W."/>
            <person name="Butler J."/>
            <person name="Chin C."/>
            <person name="Gnerre S."/>
            <person name="Grabherr M."/>
            <person name="Kleber M."/>
            <person name="Mauceli E."/>
            <person name="MacCallum I."/>
        </authorList>
    </citation>
    <scope>NUCLEOTIDE SEQUENCE [LARGE SCALE GENOMIC DNA]</scope>
    <source>
        <strain evidence="5">MSH-3 / Tucson 14011-0111.49</strain>
    </source>
</reference>
<dbReference type="SMR" id="B4IQV6"/>
<keyword evidence="3" id="KW-0472">Membrane</keyword>
<dbReference type="EMBL" id="CH689736">
    <property type="protein sequence ID" value="EDW37813.1"/>
    <property type="molecule type" value="Genomic_DNA"/>
</dbReference>
<dbReference type="HOGENOM" id="CLU_073940_1_0_1"/>
<sequence>MANFHVLMSNSLTEDRAGPSFAKQQQQQQEVEQALQAPAQVGLNNNNGYCLPDANSSVNSLSAVHSKATPMKIGWKFGCLGAGNGQLNAPNGFCLGIGEDIIVADSKNHRIAVYAKMGALKFQFGDAGKRNGQLFYPRKVAVFQHNGNFVVCDRGNGRSRMQIFSKCGTYMFKISIRFMDIVTGLAVSTKGHIVAVDSVSPTVFVISEEGMLLHWFDCSVFVREPSDITIRDNVFLLFDYQSSSRGRFLRCGKFPFLIVIHKRYGFFFGNGRLKKEEFPPAPPSPPPPNSVICFRFPFIIYVCFIKFSLILFYPRGPRAESILLT</sequence>
<dbReference type="eggNOG" id="KOG2177">
    <property type="taxonomic scope" value="Eukaryota"/>
</dbReference>
<dbReference type="PANTHER" id="PTHR24104">
    <property type="entry name" value="E3 UBIQUITIN-PROTEIN LIGASE NHLRC1-RELATED"/>
    <property type="match status" value="1"/>
</dbReference>
<dbReference type="InterPro" id="IPR011042">
    <property type="entry name" value="6-blade_b-propeller_TolB-like"/>
</dbReference>
<proteinExistence type="predicted"/>
<evidence type="ECO:0000256" key="1">
    <source>
        <dbReference type="ARBA" id="ARBA00022737"/>
    </source>
</evidence>
<dbReference type="GO" id="GO:0043161">
    <property type="term" value="P:proteasome-mediated ubiquitin-dependent protein catabolic process"/>
    <property type="evidence" value="ECO:0007669"/>
    <property type="project" value="TreeGrafter"/>
</dbReference>
<dbReference type="InterPro" id="IPR050952">
    <property type="entry name" value="TRIM-NHL_E3_ligases"/>
</dbReference>
<dbReference type="Proteomes" id="UP000008744">
    <property type="component" value="Unassembled WGS sequence"/>
</dbReference>
<evidence type="ECO:0000256" key="3">
    <source>
        <dbReference type="SAM" id="Phobius"/>
    </source>
</evidence>
<dbReference type="Gene3D" id="2.120.10.30">
    <property type="entry name" value="TolB, C-terminal domain"/>
    <property type="match status" value="1"/>
</dbReference>
<dbReference type="AlphaFoldDB" id="B4IQV6"/>
<feature type="transmembrane region" description="Helical" evidence="3">
    <location>
        <begin position="294"/>
        <end position="313"/>
    </location>
</feature>
<dbReference type="GO" id="GO:0061630">
    <property type="term" value="F:ubiquitin protein ligase activity"/>
    <property type="evidence" value="ECO:0007669"/>
    <property type="project" value="TreeGrafter"/>
</dbReference>
<dbReference type="PANTHER" id="PTHR24104:SF47">
    <property type="entry name" value="E3 UBIQUITIN-PROTEIN LIGASE NHLRC1"/>
    <property type="match status" value="1"/>
</dbReference>
<keyword evidence="1" id="KW-0677">Repeat</keyword>
<feature type="repeat" description="NHL" evidence="2">
    <location>
        <begin position="76"/>
        <end position="117"/>
    </location>
</feature>
<dbReference type="InterPro" id="IPR001258">
    <property type="entry name" value="NHL_repeat"/>
</dbReference>
<dbReference type="PhylomeDB" id="B4IQV6"/>
<keyword evidence="3" id="KW-0812">Transmembrane</keyword>
<name>B4IQV6_DROPE</name>
<dbReference type="PROSITE" id="PS51125">
    <property type="entry name" value="NHL"/>
    <property type="match status" value="1"/>
</dbReference>
<accession>B4IQV6</accession>
<dbReference type="GO" id="GO:0000209">
    <property type="term" value="P:protein polyubiquitination"/>
    <property type="evidence" value="ECO:0007669"/>
    <property type="project" value="TreeGrafter"/>
</dbReference>
<protein>
    <submittedName>
        <fullName evidence="4">GL20868</fullName>
    </submittedName>
</protein>
<keyword evidence="5" id="KW-1185">Reference proteome</keyword>
<dbReference type="SUPFAM" id="SSF101898">
    <property type="entry name" value="NHL repeat"/>
    <property type="match status" value="1"/>
</dbReference>
<organism evidence="5">
    <name type="scientific">Drosophila persimilis</name>
    <name type="common">Fruit fly</name>
    <dbReference type="NCBI Taxonomy" id="7234"/>
    <lineage>
        <taxon>Eukaryota</taxon>
        <taxon>Metazoa</taxon>
        <taxon>Ecdysozoa</taxon>
        <taxon>Arthropoda</taxon>
        <taxon>Hexapoda</taxon>
        <taxon>Insecta</taxon>
        <taxon>Pterygota</taxon>
        <taxon>Neoptera</taxon>
        <taxon>Endopterygota</taxon>
        <taxon>Diptera</taxon>
        <taxon>Brachycera</taxon>
        <taxon>Muscomorpha</taxon>
        <taxon>Ephydroidea</taxon>
        <taxon>Drosophilidae</taxon>
        <taxon>Drosophila</taxon>
        <taxon>Sophophora</taxon>
    </lineage>
</organism>
<evidence type="ECO:0000313" key="5">
    <source>
        <dbReference type="Proteomes" id="UP000008744"/>
    </source>
</evidence>
<keyword evidence="3" id="KW-1133">Transmembrane helix</keyword>